<comment type="caution">
    <text evidence="1">The sequence shown here is derived from an EMBL/GenBank/DDBJ whole genome shotgun (WGS) entry which is preliminary data.</text>
</comment>
<dbReference type="AlphaFoldDB" id="A0A7X9NKN7"/>
<dbReference type="EMBL" id="JABAFV010000002">
    <property type="protein sequence ID" value="NME49132.1"/>
    <property type="molecule type" value="Genomic_DNA"/>
</dbReference>
<name>A0A7X9NKN7_9ENTE</name>
<evidence type="ECO:0000313" key="1">
    <source>
        <dbReference type="EMBL" id="NME49132.1"/>
    </source>
</evidence>
<dbReference type="InterPro" id="IPR048101">
    <property type="entry name" value="MobP2"/>
</dbReference>
<dbReference type="Pfam" id="PF18555">
    <property type="entry name" value="MobL"/>
    <property type="match status" value="1"/>
</dbReference>
<accession>A0A7X9NKN7</accession>
<dbReference type="NCBIfam" id="NF041498">
    <property type="entry name" value="MobP2"/>
    <property type="match status" value="1"/>
</dbReference>
<organism evidence="1 2">
    <name type="scientific">Enterococcus cecorum</name>
    <dbReference type="NCBI Taxonomy" id="44008"/>
    <lineage>
        <taxon>Bacteria</taxon>
        <taxon>Bacillati</taxon>
        <taxon>Bacillota</taxon>
        <taxon>Bacilli</taxon>
        <taxon>Lactobacillales</taxon>
        <taxon>Enterococcaceae</taxon>
        <taxon>Enterococcus</taxon>
    </lineage>
</organism>
<reference evidence="1 2" key="1">
    <citation type="submission" date="2020-04" db="EMBL/GenBank/DDBJ databases">
        <authorList>
            <person name="Hitch T.C.A."/>
            <person name="Wylensek D."/>
            <person name="Clavel T."/>
        </authorList>
    </citation>
    <scope>NUCLEOTIDE SEQUENCE [LARGE SCALE GENOMIC DNA]</scope>
    <source>
        <strain evidence="1 2">WCA-380-WT-3C</strain>
    </source>
</reference>
<evidence type="ECO:0008006" key="3">
    <source>
        <dbReference type="Google" id="ProtNLM"/>
    </source>
</evidence>
<gene>
    <name evidence="1" type="ORF">HF857_02475</name>
</gene>
<protein>
    <recommendedName>
        <fullName evidence="3">Relaxase</fullName>
    </recommendedName>
</protein>
<evidence type="ECO:0000313" key="2">
    <source>
        <dbReference type="Proteomes" id="UP000588071"/>
    </source>
</evidence>
<sequence>MNKKTAGIILTSAFVMPGTDTFKEYLDYMERSEATRNEHFDQFNAFSPDNSMDSIAVVEGSNETMFSTYNDYMSNPKKTSALFTNNYDQAPEEVIRYMKEYFEMAQENKSPLWQLVFSFRNEWLIENNYLDPETNQLKTQHIYQATRLAIAELEKKEGLKGEWTGAVHYNTDNIHVHVGYVEKNPTREWIFYKHPKEPSKTGWQFKGKFLQKSIKATKRTFVNELMQNKEQLSMLETYVTHQKKLAESCKEQFTQGKYEQLFTDLLQKLPSNQYFWKYGFTERHKFKPELDKIVDLFMETEGKETMDEILPRLQKISDDYEEAYGNPRNEPTYLDKQLYGKSGLYSRIGNMILQEAKNYPELLAKRNTGLMNESDFEQFNFETEIESEGLIEPFDSLEMTMPQEENAEESMIYDDVLPHELLEESHEEVNNIEEQIKVKQSEIKMDQALKTLHDYFTEREESKDSRNLKIVDQLKAEKESSKKEIRGMFLHEVEGNQFAEPVSSFTHETLGRKIILPSKNKAHYISIETSKDKEEDSNLQSFSGNNQRAILQQIPTATHVLGEKQWQLNNRQIREDEIENAIKIVTIKKDESGSFVFETKDVYDISQTDKLPKKERNANYKIEKATGKNGQKRITKVSNRKPVVSHKKSDYEFKKQLRQLRKSCERSVQRYLNEKAYQELEQSINV</sequence>
<proteinExistence type="predicted"/>
<dbReference type="InterPro" id="IPR041073">
    <property type="entry name" value="MobL"/>
</dbReference>
<dbReference type="Proteomes" id="UP000588071">
    <property type="component" value="Unassembled WGS sequence"/>
</dbReference>